<dbReference type="PANTHER" id="PTHR40841:SF2">
    <property type="entry name" value="SIDEROPHORE-DEGRADING ESTERASE (EUROFUNG)"/>
    <property type="match status" value="1"/>
</dbReference>
<dbReference type="Pfam" id="PF00756">
    <property type="entry name" value="Esterase"/>
    <property type="match status" value="1"/>
</dbReference>
<proteinExistence type="inferred from homology"/>
<keyword evidence="2 3" id="KW-0378">Hydrolase</keyword>
<protein>
    <submittedName>
        <fullName evidence="3">Alpha/beta hydrolase</fullName>
    </submittedName>
</protein>
<evidence type="ECO:0000313" key="4">
    <source>
        <dbReference type="Proteomes" id="UP000324285"/>
    </source>
</evidence>
<evidence type="ECO:0000256" key="2">
    <source>
        <dbReference type="ARBA" id="ARBA00022801"/>
    </source>
</evidence>
<dbReference type="Proteomes" id="UP000324285">
    <property type="component" value="Chromosome"/>
</dbReference>
<dbReference type="PANTHER" id="PTHR40841">
    <property type="entry name" value="SIDEROPHORE TRIACETYLFUSARININE C ESTERASE"/>
    <property type="match status" value="1"/>
</dbReference>
<dbReference type="InterPro" id="IPR029058">
    <property type="entry name" value="AB_hydrolase_fold"/>
</dbReference>
<dbReference type="Gene3D" id="3.40.50.1820">
    <property type="entry name" value="alpha/beta hydrolase"/>
    <property type="match status" value="1"/>
</dbReference>
<keyword evidence="4" id="KW-1185">Reference proteome</keyword>
<name>A0A856QKZ0_9GAMM</name>
<gene>
    <name evidence="3" type="ORF">E4T21_02675</name>
</gene>
<dbReference type="InterPro" id="IPR052558">
    <property type="entry name" value="Siderophore_Hydrolase_D"/>
</dbReference>
<dbReference type="EMBL" id="CP038437">
    <property type="protein sequence ID" value="QEM80576.2"/>
    <property type="molecule type" value="Genomic_DNA"/>
</dbReference>
<accession>A0A856QKZ0</accession>
<comment type="similarity">
    <text evidence="1">Belongs to the esterase D family.</text>
</comment>
<evidence type="ECO:0000313" key="3">
    <source>
        <dbReference type="EMBL" id="QEM80576.2"/>
    </source>
</evidence>
<dbReference type="KEGG" id="hbh:E4T21_02675"/>
<evidence type="ECO:0000256" key="1">
    <source>
        <dbReference type="ARBA" id="ARBA00005622"/>
    </source>
</evidence>
<organism evidence="3 4">
    <name type="scientific">Halomonas binhaiensis</name>
    <dbReference type="NCBI Taxonomy" id="2562282"/>
    <lineage>
        <taxon>Bacteria</taxon>
        <taxon>Pseudomonadati</taxon>
        <taxon>Pseudomonadota</taxon>
        <taxon>Gammaproteobacteria</taxon>
        <taxon>Oceanospirillales</taxon>
        <taxon>Halomonadaceae</taxon>
        <taxon>Halomonas</taxon>
    </lineage>
</organism>
<dbReference type="RefSeq" id="WP_187775093.1">
    <property type="nucleotide sequence ID" value="NZ_CP038437.2"/>
</dbReference>
<dbReference type="GO" id="GO:0016788">
    <property type="term" value="F:hydrolase activity, acting on ester bonds"/>
    <property type="evidence" value="ECO:0007669"/>
    <property type="project" value="TreeGrafter"/>
</dbReference>
<dbReference type="SUPFAM" id="SSF53474">
    <property type="entry name" value="alpha/beta-Hydrolases"/>
    <property type="match status" value="1"/>
</dbReference>
<sequence length="291" mass="31959">MTMMTPANGQEVASSEPEAVVLPYSEAFDLESSSKPGRSYHIEVALPSAPAPEEGYSVLYVLDGNARFPLLREARETLTRDGPSGNALPLLIVGIGYPGVERFALEQRALDYTPPGDGIGDGQGGAKDFLRFIMDTLRPTIAERYAVNDERTALLGHSYGALFALHVLQTCPECFRDYIAISPSLWWNQGKLLTEFHKLVQGAEWCEALRGHRLLLGVGGNEQKPRPDEDETLSSLREQRAMVDNTIALGQLLDAHCSQLTNEQMVFAGEDHGSVMWPAARQVMKFLAIGE</sequence>
<dbReference type="AlphaFoldDB" id="A0A856QKZ0"/>
<reference evidence="3" key="1">
    <citation type="submission" date="2021-02" db="EMBL/GenBank/DDBJ databases">
        <title>Strain Y2R2, a novel species of the genus Halomonas.</title>
        <authorList>
            <person name="Huang H."/>
        </authorList>
    </citation>
    <scope>NUCLEOTIDE SEQUENCE</scope>
    <source>
        <strain evidence="3">Y2R2</strain>
    </source>
</reference>
<dbReference type="InterPro" id="IPR000801">
    <property type="entry name" value="Esterase-like"/>
</dbReference>